<dbReference type="SUPFAM" id="SSF102712">
    <property type="entry name" value="JAB1/MPN domain"/>
    <property type="match status" value="1"/>
</dbReference>
<keyword evidence="2" id="KW-0479">Metal-binding</keyword>
<evidence type="ECO:0000259" key="6">
    <source>
        <dbReference type="Pfam" id="PF14464"/>
    </source>
</evidence>
<comment type="caution">
    <text evidence="7">The sequence shown here is derived from an EMBL/GenBank/DDBJ whole genome shotgun (WGS) entry which is preliminary data.</text>
</comment>
<feature type="domain" description="JAB" evidence="6">
    <location>
        <begin position="25"/>
        <end position="116"/>
    </location>
</feature>
<dbReference type="Proteomes" id="UP000766336">
    <property type="component" value="Unassembled WGS sequence"/>
</dbReference>
<sequence>MTLRVLVYHAVCEELDRLVGVCRGQPEAGGILLGAYRGRDMELTAMTHPGPKDDRQAFSFGRSDPLHQRAHDLAWTASDGTVGYAGEWHTHPLGGPTPSSIDIRTWRSEVKRVGRPMAFAVAAPSGWGLFVVRPRFAWSTRARLKPGLAGRVGTIFS</sequence>
<dbReference type="EMBL" id="JAHCDA010000002">
    <property type="protein sequence ID" value="MBS7811236.1"/>
    <property type="molecule type" value="Genomic_DNA"/>
</dbReference>
<organism evidence="7 8">
    <name type="scientific">Roseococcus pinisoli</name>
    <dbReference type="NCBI Taxonomy" id="2835040"/>
    <lineage>
        <taxon>Bacteria</taxon>
        <taxon>Pseudomonadati</taxon>
        <taxon>Pseudomonadota</taxon>
        <taxon>Alphaproteobacteria</taxon>
        <taxon>Acetobacterales</taxon>
        <taxon>Roseomonadaceae</taxon>
        <taxon>Roseococcus</taxon>
    </lineage>
</organism>
<dbReference type="Pfam" id="PF14464">
    <property type="entry name" value="Prok-JAB"/>
    <property type="match status" value="1"/>
</dbReference>
<evidence type="ECO:0000313" key="7">
    <source>
        <dbReference type="EMBL" id="MBS7811236.1"/>
    </source>
</evidence>
<dbReference type="Gene3D" id="3.40.140.10">
    <property type="entry name" value="Cytidine Deaminase, domain 2"/>
    <property type="match status" value="1"/>
</dbReference>
<name>A0ABS5QC34_9PROT</name>
<keyword evidence="4" id="KW-0862">Zinc</keyword>
<keyword evidence="3" id="KW-0378">Hydrolase</keyword>
<evidence type="ECO:0000256" key="5">
    <source>
        <dbReference type="ARBA" id="ARBA00023049"/>
    </source>
</evidence>
<keyword evidence="1" id="KW-0645">Protease</keyword>
<keyword evidence="5" id="KW-0482">Metalloprotease</keyword>
<dbReference type="InterPro" id="IPR028090">
    <property type="entry name" value="JAB_dom_prok"/>
</dbReference>
<protein>
    <submittedName>
        <fullName evidence="7">Mov34/MPN/PAD-1 family protein</fullName>
    </submittedName>
</protein>
<proteinExistence type="predicted"/>
<evidence type="ECO:0000256" key="4">
    <source>
        <dbReference type="ARBA" id="ARBA00022833"/>
    </source>
</evidence>
<reference evidence="7 8" key="1">
    <citation type="submission" date="2021-05" db="EMBL/GenBank/DDBJ databases">
        <title>Roseococcus sp. XZZS9, whole genome shotgun sequencing project.</title>
        <authorList>
            <person name="Zhao G."/>
            <person name="Shen L."/>
        </authorList>
    </citation>
    <scope>NUCLEOTIDE SEQUENCE [LARGE SCALE GENOMIC DNA]</scope>
    <source>
        <strain evidence="7 8">XZZS9</strain>
    </source>
</reference>
<evidence type="ECO:0000256" key="3">
    <source>
        <dbReference type="ARBA" id="ARBA00022801"/>
    </source>
</evidence>
<evidence type="ECO:0000313" key="8">
    <source>
        <dbReference type="Proteomes" id="UP000766336"/>
    </source>
</evidence>
<evidence type="ECO:0000256" key="1">
    <source>
        <dbReference type="ARBA" id="ARBA00022670"/>
    </source>
</evidence>
<keyword evidence="8" id="KW-1185">Reference proteome</keyword>
<evidence type="ECO:0000256" key="2">
    <source>
        <dbReference type="ARBA" id="ARBA00022723"/>
    </source>
</evidence>
<accession>A0ABS5QC34</accession>
<gene>
    <name evidence="7" type="ORF">KHU32_09830</name>
</gene>